<comment type="caution">
    <text evidence="1">The sequence shown here is derived from an EMBL/GenBank/DDBJ whole genome shotgun (WGS) entry which is preliminary data.</text>
</comment>
<evidence type="ECO:0000313" key="2">
    <source>
        <dbReference type="Proteomes" id="UP000643207"/>
    </source>
</evidence>
<organism evidence="1 2">
    <name type="scientific">Aquariibacter lacus</name>
    <dbReference type="NCBI Taxonomy" id="2801332"/>
    <lineage>
        <taxon>Bacteria</taxon>
        <taxon>Pseudomonadati</taxon>
        <taxon>Pseudomonadota</taxon>
        <taxon>Betaproteobacteria</taxon>
        <taxon>Burkholderiales</taxon>
        <taxon>Sphaerotilaceae</taxon>
        <taxon>Aquariibacter</taxon>
    </lineage>
</organism>
<dbReference type="AlphaFoldDB" id="A0A9X1BQY7"/>
<keyword evidence="2" id="KW-1185">Reference proteome</keyword>
<sequence length="222" mass="24805">MRRRPSPAVELLDWARRQGLEARPLRQGEGWGLSGALEGCTMRLDWGPGQGVDLLGPALRLRLEAGLPPRLQMLLLSRRLAERLEREAYTRLTAVQQTRLDPGLSEAMRWLAMYPPLLLPAMRPVRERFRAVAPAAWTMQAWLDAELIQALADSRRWLPDDRALQLLTLRGRVELRVETAEPSQELLAGAAALALLAMRQARAVALRSRDPVQAPPTRPGPG</sequence>
<reference evidence="1 2" key="1">
    <citation type="submission" date="2021-01" db="EMBL/GenBank/DDBJ databases">
        <title>Piscinibacter sp. Jin2 Genome sequencing and assembly.</title>
        <authorList>
            <person name="Kim I."/>
        </authorList>
    </citation>
    <scope>NUCLEOTIDE SEQUENCE [LARGE SCALE GENOMIC DNA]</scope>
    <source>
        <strain evidence="1 2">Jin2</strain>
    </source>
</reference>
<protein>
    <submittedName>
        <fullName evidence="1">Uncharacterized protein</fullName>
    </submittedName>
</protein>
<dbReference type="RefSeq" id="WP_201825976.1">
    <property type="nucleotide sequence ID" value="NZ_JAERRA010000001.1"/>
</dbReference>
<accession>A0A9X1BQY7</accession>
<dbReference type="Proteomes" id="UP000643207">
    <property type="component" value="Unassembled WGS sequence"/>
</dbReference>
<dbReference type="EMBL" id="JAERRA010000001">
    <property type="protein sequence ID" value="MBL0720151.1"/>
    <property type="molecule type" value="Genomic_DNA"/>
</dbReference>
<gene>
    <name evidence="1" type="ORF">JI742_09645</name>
</gene>
<name>A0A9X1BQY7_9BURK</name>
<evidence type="ECO:0000313" key="1">
    <source>
        <dbReference type="EMBL" id="MBL0720151.1"/>
    </source>
</evidence>
<proteinExistence type="predicted"/>